<accession>A0A8B7Y306</accession>
<organism evidence="3 4">
    <name type="scientific">Acanthaster planci</name>
    <name type="common">Crown-of-thorns starfish</name>
    <dbReference type="NCBI Taxonomy" id="133434"/>
    <lineage>
        <taxon>Eukaryota</taxon>
        <taxon>Metazoa</taxon>
        <taxon>Echinodermata</taxon>
        <taxon>Eleutherozoa</taxon>
        <taxon>Asterozoa</taxon>
        <taxon>Asteroidea</taxon>
        <taxon>Valvatacea</taxon>
        <taxon>Valvatida</taxon>
        <taxon>Acanthasteridae</taxon>
        <taxon>Acanthaster</taxon>
    </lineage>
</organism>
<dbReference type="SUPFAM" id="SSF57302">
    <property type="entry name" value="Snake toxin-like"/>
    <property type="match status" value="1"/>
</dbReference>
<dbReference type="RefSeq" id="XP_022087563.1">
    <property type="nucleotide sequence ID" value="XM_022231871.1"/>
</dbReference>
<dbReference type="GeneID" id="110977605"/>
<evidence type="ECO:0000313" key="3">
    <source>
        <dbReference type="Proteomes" id="UP000694845"/>
    </source>
</evidence>
<keyword evidence="3" id="KW-1185">Reference proteome</keyword>
<feature type="signal peptide" evidence="2">
    <location>
        <begin position="1"/>
        <end position="21"/>
    </location>
</feature>
<dbReference type="InterPro" id="IPR050975">
    <property type="entry name" value="Sleep_regulator"/>
</dbReference>
<evidence type="ECO:0000256" key="1">
    <source>
        <dbReference type="ARBA" id="ARBA00022729"/>
    </source>
</evidence>
<gene>
    <name evidence="4" type="primary">LOC110977605</name>
</gene>
<dbReference type="AlphaFoldDB" id="A0A8B7Y306"/>
<feature type="chain" id="PRO_5034189394" evidence="2">
    <location>
        <begin position="22"/>
        <end position="243"/>
    </location>
</feature>
<dbReference type="OMA" id="SATIMTC"/>
<sequence>MRTATVYFLFVICAVFGWCAALDCYSCAASAGCGDPFDPTSATIMTCTAGNFCWTLWTRSGDIDVYTRGCIAPYACSTGCITTAQGIICSSCCDDQNLCNHKAIADGSSDVLQCFVCVYSSDPSLFGFGSDPACNDPVDPTGYGVLQQSCPNGECGVVKATVNGHTSITRLCIPTSAGGCTPACDALSTTCVTCCSTYLCNGGSDGGKPNTNAAPAPSMQPSGHIALLHLVLISVGLGMMGLY</sequence>
<dbReference type="KEGG" id="aplc:110977605"/>
<keyword evidence="1 2" id="KW-0732">Signal</keyword>
<dbReference type="InterPro" id="IPR045860">
    <property type="entry name" value="Snake_toxin-like_sf"/>
</dbReference>
<dbReference type="OrthoDB" id="10160188at2759"/>
<proteinExistence type="predicted"/>
<dbReference type="Proteomes" id="UP000694845">
    <property type="component" value="Unplaced"/>
</dbReference>
<reference evidence="4" key="1">
    <citation type="submission" date="2025-08" db="UniProtKB">
        <authorList>
            <consortium name="RefSeq"/>
        </authorList>
    </citation>
    <scope>IDENTIFICATION</scope>
</reference>
<dbReference type="PANTHER" id="PTHR33562">
    <property type="entry name" value="ATILLA, ISOFORM B-RELATED-RELATED"/>
    <property type="match status" value="1"/>
</dbReference>
<evidence type="ECO:0000313" key="4">
    <source>
        <dbReference type="RefSeq" id="XP_022087563.1"/>
    </source>
</evidence>
<name>A0A8B7Y306_ACAPL</name>
<evidence type="ECO:0000256" key="2">
    <source>
        <dbReference type="SAM" id="SignalP"/>
    </source>
</evidence>
<protein>
    <submittedName>
        <fullName evidence="4">Uncharacterized protein LOC110977605</fullName>
    </submittedName>
</protein>